<reference evidence="1" key="5">
    <citation type="submission" date="2016-08" db="EMBL/GenBank/DDBJ databases">
        <authorList>
            <person name="Satsunkevich N.E."/>
            <person name="Valentovich L.N."/>
            <person name="Kolomiets E.I."/>
            <person name="Titok M.A."/>
        </authorList>
    </citation>
    <scope>NUCLEOTIDE SEQUENCE</scope>
    <source>
        <strain evidence="1">72</strain>
        <plasmid evidence="1">pBS72</plasmid>
    </source>
</reference>
<reference evidence="1" key="3">
    <citation type="journal article" date="2004" name="Mol. Biol. (Mosk.)">
        <title>The replication system of plasmids from Bacillus subtilis environmental isolates.</title>
        <authorList>
            <person name="Lagodich A.V."/>
            <person name="Shtaniuk Iu.V."/>
            <person name="Prozorov A.A."/>
            <person name="Titok M.A."/>
        </authorList>
    </citation>
    <scope>NUCLEOTIDE SEQUENCE</scope>
    <source>
        <strain evidence="1">72</strain>
        <plasmid evidence="1">pBS72</plasmid>
    </source>
</reference>
<protein>
    <submittedName>
        <fullName evidence="1">Uncharacterized protein</fullName>
    </submittedName>
</protein>
<accession>A0A1J0AKX2</accession>
<dbReference type="EMBL" id="KX711616">
    <property type="protein sequence ID" value="APB62368.1"/>
    <property type="molecule type" value="Genomic_DNA"/>
</dbReference>
<gene>
    <name evidence="1" type="ORF">pBS72_0990</name>
</gene>
<organism evidence="1">
    <name type="scientific">Bacillus subtilis</name>
    <dbReference type="NCBI Taxonomy" id="1423"/>
    <lineage>
        <taxon>Bacteria</taxon>
        <taxon>Bacillati</taxon>
        <taxon>Bacillota</taxon>
        <taxon>Bacilli</taxon>
        <taxon>Bacillales</taxon>
        <taxon>Bacillaceae</taxon>
        <taxon>Bacillus</taxon>
    </lineage>
</organism>
<dbReference type="RefSeq" id="WP_172688856.1">
    <property type="nucleotide sequence ID" value="NZ_KX711616.1"/>
</dbReference>
<name>A0A1J0AKX2_BACIU</name>
<reference evidence="1" key="4">
    <citation type="journal article" date="2006" name="Microbiology">
        <title>The replicative polymerases PolC and DnaE are required for theta replication of the Bacillus subtilis plasmid pBS72.</title>
        <authorList>
            <person name="Titok M."/>
            <person name="Suski C."/>
            <person name="Dalmais B."/>
            <person name="Ehrlich S.D."/>
            <person name="Janniere L."/>
        </authorList>
    </citation>
    <scope>NUCLEOTIDE SEQUENCE</scope>
    <source>
        <strain evidence="1">72</strain>
        <plasmid evidence="1">pBS72</plasmid>
    </source>
</reference>
<geneLocation type="plasmid" evidence="1">
    <name>pBS72</name>
</geneLocation>
<sequence>MSASKELYASMGWSQPLTKEDPIFEVGQRFTINYGCQKNLFGAWEIVDNIDSPHYLCVKVLKNGKLSKGKNLNCKRLFYVSDIKQALKTQNVE</sequence>
<proteinExistence type="predicted"/>
<reference evidence="1" key="2">
    <citation type="journal article" date="2003" name="Plasmid">
        <title>Bacillus subtilis soil isolates: plasmid replicon analysis and construction of a new theta-replicating vector.</title>
        <authorList>
            <person name="Titok M.A."/>
            <person name="Chapuis J."/>
            <person name="Selezneva Y.V."/>
            <person name="Lagodich A.V."/>
            <person name="Prokulevich V.A."/>
            <person name="Ehrlich S.D."/>
            <person name="Janniere L."/>
        </authorList>
    </citation>
    <scope>NUCLEOTIDE SEQUENCE</scope>
    <source>
        <strain evidence="1">72</strain>
        <plasmid evidence="1">pBS72</plasmid>
    </source>
</reference>
<keyword evidence="1" id="KW-0614">Plasmid</keyword>
<evidence type="ECO:0000313" key="1">
    <source>
        <dbReference type="EMBL" id="APB62368.1"/>
    </source>
</evidence>
<dbReference type="AlphaFoldDB" id="A0A1J0AKX2"/>
<reference evidence="1" key="1">
    <citation type="journal article" date="2002" name="Mikrobiologiia">
        <title>Soil strain of Bacillus subtilis harboring a large plasmid that mediates high-frequency conjugal mobilization.</title>
        <authorList>
            <person name="Lotareva O.V."/>
            <person name="Poluektova E.U."/>
            <person name="Titok M.A."/>
            <person name="Prozorov A.A."/>
        </authorList>
    </citation>
    <scope>NUCLEOTIDE SEQUENCE</scope>
    <source>
        <strain evidence="1">72</strain>
        <plasmid evidence="1">pBS72</plasmid>
    </source>
</reference>